<dbReference type="SUPFAM" id="SSF52317">
    <property type="entry name" value="Class I glutamine amidotransferase-like"/>
    <property type="match status" value="1"/>
</dbReference>
<comment type="catalytic activity">
    <reaction evidence="6 10">
        <text>aldehydo-D-ribose 5-phosphate + D-glyceraldehyde 3-phosphate + L-glutamine = pyridoxal 5'-phosphate + L-glutamate + phosphate + 3 H2O + H(+)</text>
        <dbReference type="Rhea" id="RHEA:31507"/>
        <dbReference type="ChEBI" id="CHEBI:15377"/>
        <dbReference type="ChEBI" id="CHEBI:15378"/>
        <dbReference type="ChEBI" id="CHEBI:29985"/>
        <dbReference type="ChEBI" id="CHEBI:43474"/>
        <dbReference type="ChEBI" id="CHEBI:58273"/>
        <dbReference type="ChEBI" id="CHEBI:58359"/>
        <dbReference type="ChEBI" id="CHEBI:59776"/>
        <dbReference type="ChEBI" id="CHEBI:597326"/>
        <dbReference type="EC" id="4.3.3.6"/>
    </reaction>
</comment>
<dbReference type="EMBL" id="FXYX01000004">
    <property type="protein sequence ID" value="SMX75428.1"/>
    <property type="molecule type" value="Genomic_DNA"/>
</dbReference>
<sequence length="193" mass="20508">MRVGVLALQGAFREHLLMLGSLGADTLKVTKSEHLAGLDALILPGGESTAMVRIAAGTDLFATLRERMADGLPVFGTCAGLILLADRLSDDSLGGYDRLGGLDVTVARNAYGRQRESFTTPLTVRGLDEPVEGTFIRAPQILELGPGTEVLSRHDNVPVRVRQGSVWGASFHPELGTDGRIHAEFLHQLGAAA</sequence>
<dbReference type="InterPro" id="IPR029062">
    <property type="entry name" value="Class_I_gatase-like"/>
</dbReference>
<comment type="catalytic activity">
    <reaction evidence="7 10">
        <text>L-glutamine + H2O = L-glutamate + NH4(+)</text>
        <dbReference type="Rhea" id="RHEA:15889"/>
        <dbReference type="ChEBI" id="CHEBI:15377"/>
        <dbReference type="ChEBI" id="CHEBI:28938"/>
        <dbReference type="ChEBI" id="CHEBI:29985"/>
        <dbReference type="ChEBI" id="CHEBI:58359"/>
        <dbReference type="EC" id="3.5.1.2"/>
    </reaction>
</comment>
<keyword evidence="14" id="KW-1185">Reference proteome</keyword>
<evidence type="ECO:0000256" key="4">
    <source>
        <dbReference type="ARBA" id="ARBA00022962"/>
    </source>
</evidence>
<keyword evidence="4 10" id="KW-0315">Glutamine amidotransferase</keyword>
<proteinExistence type="inferred from homology"/>
<gene>
    <name evidence="10" type="primary">pdxT</name>
    <name evidence="13" type="ORF">BI49514_01031</name>
</gene>
<dbReference type="RefSeq" id="WP_101544874.1">
    <property type="nucleotide sequence ID" value="NZ_FXYX01000004.1"/>
</dbReference>
<dbReference type="EC" id="3.5.1.2" evidence="10"/>
<feature type="binding site" evidence="10 12">
    <location>
        <begin position="46"/>
        <end position="48"/>
    </location>
    <ligand>
        <name>L-glutamine</name>
        <dbReference type="ChEBI" id="CHEBI:58359"/>
    </ligand>
</feature>
<dbReference type="GO" id="GO:1903600">
    <property type="term" value="C:glutaminase complex"/>
    <property type="evidence" value="ECO:0007669"/>
    <property type="project" value="TreeGrafter"/>
</dbReference>
<dbReference type="NCBIfam" id="TIGR03800">
    <property type="entry name" value="PLP_synth_Pdx2"/>
    <property type="match status" value="1"/>
</dbReference>
<dbReference type="InterPro" id="IPR002161">
    <property type="entry name" value="PdxT/SNO"/>
</dbReference>
<evidence type="ECO:0000256" key="7">
    <source>
        <dbReference type="ARBA" id="ARBA00049534"/>
    </source>
</evidence>
<feature type="binding site" evidence="10 12">
    <location>
        <position position="108"/>
    </location>
    <ligand>
        <name>L-glutamine</name>
        <dbReference type="ChEBI" id="CHEBI:58359"/>
    </ligand>
</feature>
<dbReference type="InterPro" id="IPR021196">
    <property type="entry name" value="PdxT/SNO_CS"/>
</dbReference>
<evidence type="ECO:0000313" key="13">
    <source>
        <dbReference type="EMBL" id="SMX75428.1"/>
    </source>
</evidence>
<comment type="similarity">
    <text evidence="1 10">Belongs to the glutaminase PdxT/SNO family.</text>
</comment>
<dbReference type="PIRSF" id="PIRSF005639">
    <property type="entry name" value="Glut_amidoT_SNO"/>
    <property type="match status" value="1"/>
</dbReference>
<dbReference type="PROSITE" id="PS51130">
    <property type="entry name" value="PDXT_SNO_2"/>
    <property type="match status" value="1"/>
</dbReference>
<evidence type="ECO:0000256" key="12">
    <source>
        <dbReference type="PIRSR" id="PIRSR005639-2"/>
    </source>
</evidence>
<protein>
    <recommendedName>
        <fullName evidence="10">Pyridoxal 5'-phosphate synthase subunit PdxT</fullName>
        <ecNumber evidence="10">4.3.3.6</ecNumber>
    </recommendedName>
    <alternativeName>
        <fullName evidence="10">Pdx2</fullName>
    </alternativeName>
    <alternativeName>
        <fullName evidence="10">Pyridoxal 5'-phosphate synthase glutaminase subunit</fullName>
        <ecNumber evidence="10">3.5.1.2</ecNumber>
    </alternativeName>
</protein>
<evidence type="ECO:0000256" key="3">
    <source>
        <dbReference type="ARBA" id="ARBA00022898"/>
    </source>
</evidence>
<evidence type="ECO:0000256" key="8">
    <source>
        <dbReference type="ARBA" id="ARBA00054599"/>
    </source>
</evidence>
<dbReference type="GO" id="GO:0042823">
    <property type="term" value="P:pyridoxal phosphate biosynthetic process"/>
    <property type="evidence" value="ECO:0007669"/>
    <property type="project" value="UniProtKB-UniRule"/>
</dbReference>
<dbReference type="PANTHER" id="PTHR31559:SF0">
    <property type="entry name" value="PYRIDOXAL 5'-PHOSPHATE SYNTHASE SUBUNIT SNO1-RELATED"/>
    <property type="match status" value="1"/>
</dbReference>
<keyword evidence="2 10" id="KW-0378">Hydrolase</keyword>
<dbReference type="Proteomes" id="UP000234382">
    <property type="component" value="Unassembled WGS sequence"/>
</dbReference>
<dbReference type="GO" id="GO:0006543">
    <property type="term" value="P:L-glutamine catabolic process"/>
    <property type="evidence" value="ECO:0007669"/>
    <property type="project" value="UniProtKB-UniRule"/>
</dbReference>
<feature type="binding site" evidence="10 12">
    <location>
        <begin position="136"/>
        <end position="137"/>
    </location>
    <ligand>
        <name>L-glutamine</name>
        <dbReference type="ChEBI" id="CHEBI:58359"/>
    </ligand>
</feature>
<dbReference type="UniPathway" id="UPA00245"/>
<dbReference type="FunFam" id="3.40.50.880:FF:000010">
    <property type="entry name" value="uncharacterized protein LOC100176842 isoform X2"/>
    <property type="match status" value="1"/>
</dbReference>
<evidence type="ECO:0000256" key="2">
    <source>
        <dbReference type="ARBA" id="ARBA00022801"/>
    </source>
</evidence>
<accession>A0A2H1IJS4</accession>
<comment type="function">
    <text evidence="8 10">Catalyzes the hydrolysis of glutamine to glutamate and ammonia as part of the biosynthesis of pyridoxal 5'-phosphate. The resulting ammonia molecule is channeled to the active site of PdxS.</text>
</comment>
<feature type="active site" description="Charge relay system" evidence="10 11">
    <location>
        <position position="172"/>
    </location>
</feature>
<evidence type="ECO:0000256" key="6">
    <source>
        <dbReference type="ARBA" id="ARBA00047992"/>
    </source>
</evidence>
<dbReference type="GO" id="GO:0005829">
    <property type="term" value="C:cytosol"/>
    <property type="evidence" value="ECO:0007669"/>
    <property type="project" value="TreeGrafter"/>
</dbReference>
<evidence type="ECO:0000256" key="1">
    <source>
        <dbReference type="ARBA" id="ARBA00008345"/>
    </source>
</evidence>
<keyword evidence="3 10" id="KW-0663">Pyridoxal phosphate</keyword>
<name>A0A2H1IJS4_9MICO</name>
<dbReference type="GO" id="GO:0004359">
    <property type="term" value="F:glutaminase activity"/>
    <property type="evidence" value="ECO:0007669"/>
    <property type="project" value="UniProtKB-UniRule"/>
</dbReference>
<dbReference type="PANTHER" id="PTHR31559">
    <property type="entry name" value="PYRIDOXAL 5'-PHOSPHATE SYNTHASE SUBUNIT SNO"/>
    <property type="match status" value="1"/>
</dbReference>
<organism evidence="13 14">
    <name type="scientific">Brevibacterium iodinum ATCC 49514</name>
    <dbReference type="NCBI Taxonomy" id="1255616"/>
    <lineage>
        <taxon>Bacteria</taxon>
        <taxon>Bacillati</taxon>
        <taxon>Actinomycetota</taxon>
        <taxon>Actinomycetes</taxon>
        <taxon>Micrococcales</taxon>
        <taxon>Brevibacteriaceae</taxon>
        <taxon>Brevibacterium</taxon>
    </lineage>
</organism>
<evidence type="ECO:0000256" key="5">
    <source>
        <dbReference type="ARBA" id="ARBA00023239"/>
    </source>
</evidence>
<feature type="active site" description="Nucleophile" evidence="10 11">
    <location>
        <position position="78"/>
    </location>
</feature>
<dbReference type="PROSITE" id="PS01236">
    <property type="entry name" value="PDXT_SNO_1"/>
    <property type="match status" value="1"/>
</dbReference>
<evidence type="ECO:0000256" key="11">
    <source>
        <dbReference type="PIRSR" id="PIRSR005639-1"/>
    </source>
</evidence>
<dbReference type="PROSITE" id="PS51274">
    <property type="entry name" value="GATASE_COBBQ"/>
    <property type="match status" value="1"/>
</dbReference>
<dbReference type="GO" id="GO:0036381">
    <property type="term" value="F:pyridoxal 5'-phosphate synthase (glutamine hydrolysing) activity"/>
    <property type="evidence" value="ECO:0007669"/>
    <property type="project" value="UniProtKB-UniRule"/>
</dbReference>
<reference evidence="14" key="1">
    <citation type="submission" date="2017-03" db="EMBL/GenBank/DDBJ databases">
        <authorList>
            <person name="Monnet C."/>
        </authorList>
    </citation>
    <scope>NUCLEOTIDE SEQUENCE [LARGE SCALE GENOMIC DNA]</scope>
    <source>
        <strain evidence="14">ATCC 49514</strain>
    </source>
</reference>
<evidence type="ECO:0000313" key="14">
    <source>
        <dbReference type="Proteomes" id="UP000234382"/>
    </source>
</evidence>
<dbReference type="EC" id="4.3.3.6" evidence="10"/>
<dbReference type="Gene3D" id="3.40.50.880">
    <property type="match status" value="1"/>
</dbReference>
<evidence type="ECO:0000256" key="9">
    <source>
        <dbReference type="ARBA" id="ARBA00064749"/>
    </source>
</evidence>
<feature type="active site" description="Charge relay system" evidence="10 11">
    <location>
        <position position="174"/>
    </location>
</feature>
<dbReference type="HAMAP" id="MF_01615">
    <property type="entry name" value="PdxT"/>
    <property type="match status" value="1"/>
</dbReference>
<dbReference type="Pfam" id="PF01174">
    <property type="entry name" value="SNO"/>
    <property type="match status" value="1"/>
</dbReference>
<keyword evidence="5 10" id="KW-0456">Lyase</keyword>
<dbReference type="GO" id="GO:0008614">
    <property type="term" value="P:pyridoxine metabolic process"/>
    <property type="evidence" value="ECO:0007669"/>
    <property type="project" value="TreeGrafter"/>
</dbReference>
<evidence type="ECO:0000256" key="10">
    <source>
        <dbReference type="HAMAP-Rule" id="MF_01615"/>
    </source>
</evidence>
<comment type="pathway">
    <text evidence="10">Cofactor biosynthesis; pyridoxal 5'-phosphate biosynthesis.</text>
</comment>
<dbReference type="CDD" id="cd01749">
    <property type="entry name" value="GATase1_PB"/>
    <property type="match status" value="1"/>
</dbReference>
<dbReference type="PROSITE" id="PS51273">
    <property type="entry name" value="GATASE_TYPE_1"/>
    <property type="match status" value="1"/>
</dbReference>
<comment type="subunit">
    <text evidence="9 10">In the presence of PdxS, forms a dodecamer of heterodimers. Only shows activity in the heterodimer.</text>
</comment>
<dbReference type="AlphaFoldDB" id="A0A2H1IJS4"/>